<dbReference type="EMBL" id="SNRW01010677">
    <property type="protein sequence ID" value="KAA6376220.1"/>
    <property type="molecule type" value="Genomic_DNA"/>
</dbReference>
<dbReference type="Proteomes" id="UP000324800">
    <property type="component" value="Unassembled WGS sequence"/>
</dbReference>
<evidence type="ECO:0000313" key="2">
    <source>
        <dbReference type="Proteomes" id="UP000324800"/>
    </source>
</evidence>
<reference evidence="1 2" key="1">
    <citation type="submission" date="2019-03" db="EMBL/GenBank/DDBJ databases">
        <title>Single cell metagenomics reveals metabolic interactions within the superorganism composed of flagellate Streblomastix strix and complex community of Bacteroidetes bacteria on its surface.</title>
        <authorList>
            <person name="Treitli S.C."/>
            <person name="Kolisko M."/>
            <person name="Husnik F."/>
            <person name="Keeling P."/>
            <person name="Hampl V."/>
        </authorList>
    </citation>
    <scope>NUCLEOTIDE SEQUENCE [LARGE SCALE GENOMIC DNA]</scope>
    <source>
        <strain evidence="1">ST1C</strain>
    </source>
</reference>
<organism evidence="1 2">
    <name type="scientific">Streblomastix strix</name>
    <dbReference type="NCBI Taxonomy" id="222440"/>
    <lineage>
        <taxon>Eukaryota</taxon>
        <taxon>Metamonada</taxon>
        <taxon>Preaxostyla</taxon>
        <taxon>Oxymonadida</taxon>
        <taxon>Streblomastigidae</taxon>
        <taxon>Streblomastix</taxon>
    </lineage>
</organism>
<accession>A0A5J4V1G7</accession>
<comment type="caution">
    <text evidence="1">The sequence shown here is derived from an EMBL/GenBank/DDBJ whole genome shotgun (WGS) entry which is preliminary data.</text>
</comment>
<proteinExistence type="predicted"/>
<name>A0A5J4V1G7_9EUKA</name>
<evidence type="ECO:0000313" key="1">
    <source>
        <dbReference type="EMBL" id="KAA6376220.1"/>
    </source>
</evidence>
<sequence>MSPDWKFIGLLSLIRFDYCSQNYWFQKDQIKMKVSNDTYEGFIKRNMLVPLKTLSYSPFLEFCEVFGQIALPNSFNLKVPMYSFETVKKTSLTKQQKIIDT</sequence>
<gene>
    <name evidence="1" type="ORF">EZS28_028253</name>
</gene>
<protein>
    <submittedName>
        <fullName evidence="1">Uncharacterized protein</fullName>
    </submittedName>
</protein>
<dbReference type="AlphaFoldDB" id="A0A5J4V1G7"/>